<organism evidence="3">
    <name type="scientific">Drosophila rhopaloa</name>
    <name type="common">Fruit fly</name>
    <dbReference type="NCBI Taxonomy" id="1041015"/>
    <lineage>
        <taxon>Eukaryota</taxon>
        <taxon>Metazoa</taxon>
        <taxon>Ecdysozoa</taxon>
        <taxon>Arthropoda</taxon>
        <taxon>Hexapoda</taxon>
        <taxon>Insecta</taxon>
        <taxon>Pterygota</taxon>
        <taxon>Neoptera</taxon>
        <taxon>Endopterygota</taxon>
        <taxon>Diptera</taxon>
        <taxon>Brachycera</taxon>
        <taxon>Muscomorpha</taxon>
        <taxon>Ephydroidea</taxon>
        <taxon>Drosophilidae</taxon>
        <taxon>Drosophila</taxon>
        <taxon>Sophophora</taxon>
    </lineage>
</organism>
<dbReference type="OrthoDB" id="7784786at2759"/>
<dbReference type="RefSeq" id="XP_016983879.1">
    <property type="nucleotide sequence ID" value="XM_017128390.1"/>
</dbReference>
<accession>A0A6P4F4D4</accession>
<evidence type="ECO:0000313" key="1">
    <source>
        <dbReference type="EnsemblMetazoa" id="XP_016983879.1"/>
    </source>
</evidence>
<sequence length="138" mass="15130">MDCGFIDPQATLSAALAKKDIRLFVEALDSGAQAALQDDRHTCIYEKALSTRGCWDFIKACILKGCGVNYINQKLNKAAVSYAADSRDPKNLAALLRDREGAKVRVDRKYAQLTPLNSLAKNLTEEIASDVLHKAAFN</sequence>
<evidence type="ECO:0000313" key="3">
    <source>
        <dbReference type="RefSeq" id="XP_016983879.1"/>
    </source>
</evidence>
<dbReference type="Proteomes" id="UP001652680">
    <property type="component" value="Unassembled WGS sequence"/>
</dbReference>
<proteinExistence type="predicted"/>
<dbReference type="AlphaFoldDB" id="A0A6P4F4D4"/>
<gene>
    <name evidence="3" type="primary">LOC108047955</name>
    <name evidence="1" type="synonym">108047955</name>
</gene>
<dbReference type="InterPro" id="IPR036770">
    <property type="entry name" value="Ankyrin_rpt-contain_sf"/>
</dbReference>
<dbReference type="GeneID" id="108047955"/>
<dbReference type="Gene3D" id="1.25.40.20">
    <property type="entry name" value="Ankyrin repeat-containing domain"/>
    <property type="match status" value="1"/>
</dbReference>
<name>A0A6P4F4D4_DRORH</name>
<keyword evidence="2" id="KW-1185">Reference proteome</keyword>
<reference evidence="1" key="3">
    <citation type="submission" date="2025-05" db="UniProtKB">
        <authorList>
            <consortium name="EnsemblMetazoa"/>
        </authorList>
    </citation>
    <scope>IDENTIFICATION</scope>
</reference>
<reference evidence="2" key="1">
    <citation type="journal article" date="2021" name="Elife">
        <title>Highly contiguous assemblies of 101 drosophilid genomes.</title>
        <authorList>
            <person name="Kim B.Y."/>
            <person name="Wang J.R."/>
            <person name="Miller D.E."/>
            <person name="Barmina O."/>
            <person name="Delaney E."/>
            <person name="Thompson A."/>
            <person name="Comeault A.A."/>
            <person name="Peede D."/>
            <person name="D'Agostino E.R."/>
            <person name="Pelaez J."/>
            <person name="Aguilar J.M."/>
            <person name="Haji D."/>
            <person name="Matsunaga T."/>
            <person name="Armstrong E.E."/>
            <person name="Zych M."/>
            <person name="Ogawa Y."/>
            <person name="Stamenkovic-Radak M."/>
            <person name="Jelic M."/>
            <person name="Veselinovic M.S."/>
            <person name="Tanaskovic M."/>
            <person name="Eric P."/>
            <person name="Gao J.J."/>
            <person name="Katoh T.K."/>
            <person name="Toda M.J."/>
            <person name="Watabe H."/>
            <person name="Watada M."/>
            <person name="Davis J.S."/>
            <person name="Moyle L.C."/>
            <person name="Manoli G."/>
            <person name="Bertolini E."/>
            <person name="Kostal V."/>
            <person name="Hawley R.S."/>
            <person name="Takahashi A."/>
            <person name="Jones C.D."/>
            <person name="Price D.K."/>
            <person name="Whiteman N."/>
            <person name="Kopp A."/>
            <person name="Matute D.R."/>
            <person name="Petrov D.A."/>
        </authorList>
    </citation>
    <scope>NUCLEOTIDE SEQUENCE [LARGE SCALE GENOMIC DNA]</scope>
</reference>
<dbReference type="EnsemblMetazoa" id="XM_017128390.2">
    <property type="protein sequence ID" value="XP_016983879.1"/>
    <property type="gene ID" value="LOC108047955"/>
</dbReference>
<protein>
    <submittedName>
        <fullName evidence="3">Transient receptor potential cation channel protein painless-like</fullName>
    </submittedName>
</protein>
<evidence type="ECO:0000313" key="2">
    <source>
        <dbReference type="Proteomes" id="UP001652680"/>
    </source>
</evidence>
<reference evidence="3" key="2">
    <citation type="submission" date="2025-04" db="UniProtKB">
        <authorList>
            <consortium name="RefSeq"/>
        </authorList>
    </citation>
    <scope>IDENTIFICATION</scope>
</reference>